<evidence type="ECO:0000313" key="5">
    <source>
        <dbReference type="Proteomes" id="UP001628091"/>
    </source>
</evidence>
<evidence type="ECO:0000259" key="3">
    <source>
        <dbReference type="PROSITE" id="PS50075"/>
    </source>
</evidence>
<evidence type="ECO:0000313" key="4">
    <source>
        <dbReference type="EMBL" id="GAB1584324.1"/>
    </source>
</evidence>
<dbReference type="PROSITE" id="PS00012">
    <property type="entry name" value="PHOSPHOPANTETHEINE"/>
    <property type="match status" value="1"/>
</dbReference>
<accession>A0ABQ0H5Y0</accession>
<name>A0ABQ0H5Y0_9HYPH</name>
<dbReference type="InterPro" id="IPR006162">
    <property type="entry name" value="Ppantetheine_attach_site"/>
</dbReference>
<keyword evidence="1" id="KW-0596">Phosphopantetheine</keyword>
<dbReference type="SUPFAM" id="SSF47336">
    <property type="entry name" value="ACP-like"/>
    <property type="match status" value="1"/>
</dbReference>
<dbReference type="InterPro" id="IPR036736">
    <property type="entry name" value="ACP-like_sf"/>
</dbReference>
<proteinExistence type="predicted"/>
<dbReference type="PROSITE" id="PS50075">
    <property type="entry name" value="CARRIER"/>
    <property type="match status" value="1"/>
</dbReference>
<organism evidence="4 5">
    <name type="scientific">Phyllobacterium phragmitis</name>
    <dbReference type="NCBI Taxonomy" id="2670329"/>
    <lineage>
        <taxon>Bacteria</taxon>
        <taxon>Pseudomonadati</taxon>
        <taxon>Pseudomonadota</taxon>
        <taxon>Alphaproteobacteria</taxon>
        <taxon>Hyphomicrobiales</taxon>
        <taxon>Phyllobacteriaceae</taxon>
        <taxon>Phyllobacterium</taxon>
    </lineage>
</organism>
<keyword evidence="5" id="KW-1185">Reference proteome</keyword>
<dbReference type="InterPro" id="IPR009081">
    <property type="entry name" value="PP-bd_ACP"/>
</dbReference>
<dbReference type="Pfam" id="PF00550">
    <property type="entry name" value="PP-binding"/>
    <property type="match status" value="1"/>
</dbReference>
<dbReference type="Proteomes" id="UP001628091">
    <property type="component" value="Unassembled WGS sequence"/>
</dbReference>
<evidence type="ECO:0000256" key="1">
    <source>
        <dbReference type="ARBA" id="ARBA00022450"/>
    </source>
</evidence>
<gene>
    <name evidence="4" type="ORF">PPNSA23_42670</name>
</gene>
<keyword evidence="2" id="KW-0597">Phosphoprotein</keyword>
<sequence length="93" mass="10194">MAGSNHPTDMTGTIERIRGELSRFIDEDIRKVSADTNLIEIGLHSLAIMHLVTPLSRLAGAPLDYADLARQPSLGAWGALICRLQDRQKAERG</sequence>
<reference evidence="4 5" key="1">
    <citation type="submission" date="2024-10" db="EMBL/GenBank/DDBJ databases">
        <title>Isolation, draft genome sequencing and identification of Phyllobacterium sp. NSA23, isolated from leaf soil.</title>
        <authorList>
            <person name="Akita H."/>
        </authorList>
    </citation>
    <scope>NUCLEOTIDE SEQUENCE [LARGE SCALE GENOMIC DNA]</scope>
    <source>
        <strain evidence="4 5">NSA23</strain>
    </source>
</reference>
<protein>
    <recommendedName>
        <fullName evidence="3">Carrier domain-containing protein</fullName>
    </recommendedName>
</protein>
<dbReference type="RefSeq" id="WP_183432163.1">
    <property type="nucleotide sequence ID" value="NZ_BAAFZP010000002.1"/>
</dbReference>
<feature type="domain" description="Carrier" evidence="3">
    <location>
        <begin position="8"/>
        <end position="85"/>
    </location>
</feature>
<evidence type="ECO:0000256" key="2">
    <source>
        <dbReference type="ARBA" id="ARBA00022553"/>
    </source>
</evidence>
<dbReference type="Gene3D" id="1.10.1200.10">
    <property type="entry name" value="ACP-like"/>
    <property type="match status" value="1"/>
</dbReference>
<dbReference type="EMBL" id="BAAFZP010000002">
    <property type="protein sequence ID" value="GAB1584324.1"/>
    <property type="molecule type" value="Genomic_DNA"/>
</dbReference>
<comment type="caution">
    <text evidence="4">The sequence shown here is derived from an EMBL/GenBank/DDBJ whole genome shotgun (WGS) entry which is preliminary data.</text>
</comment>